<dbReference type="EMBL" id="KP984530">
    <property type="protein sequence ID" value="AKN19603.1"/>
    <property type="molecule type" value="Genomic_DNA"/>
</dbReference>
<keyword evidence="1" id="KW-0472">Membrane</keyword>
<evidence type="ECO:0008006" key="3">
    <source>
        <dbReference type="Google" id="ProtNLM"/>
    </source>
</evidence>
<keyword evidence="1" id="KW-1133">Transmembrane helix</keyword>
<geneLocation type="plasmid" evidence="2">
    <name>pLc4</name>
</geneLocation>
<proteinExistence type="predicted"/>
<protein>
    <recommendedName>
        <fullName evidence="3">Cell division protein FtsK</fullName>
    </recommendedName>
</protein>
<dbReference type="AlphaFoldDB" id="A0A0U2D893"/>
<reference evidence="2" key="1">
    <citation type="submission" date="2015-03" db="EMBL/GenBank/DDBJ databases">
        <title>Novel Lactobacillus sp. plasmids isolated from BV infected patients.</title>
        <authorList>
            <person name="Harris L.K."/>
            <person name="van Zyl L.J."/>
            <person name="Damelin L."/>
            <person name="Tiemessen C."/>
            <person name="Trindade M.I."/>
        </authorList>
    </citation>
    <scope>NUCLEOTIDE SEQUENCE</scope>
    <source>
        <strain evidence="2">L8</strain>
        <plasmid evidence="2">pLc4</plasmid>
    </source>
</reference>
<organism evidence="2">
    <name type="scientific">Lactobacillus crispatus</name>
    <dbReference type="NCBI Taxonomy" id="47770"/>
    <lineage>
        <taxon>Bacteria</taxon>
        <taxon>Bacillati</taxon>
        <taxon>Bacillota</taxon>
        <taxon>Bacilli</taxon>
        <taxon>Lactobacillales</taxon>
        <taxon>Lactobacillaceae</taxon>
        <taxon>Lactobacillus</taxon>
    </lineage>
</organism>
<evidence type="ECO:0000313" key="2">
    <source>
        <dbReference type="EMBL" id="AKN19603.1"/>
    </source>
</evidence>
<keyword evidence="1" id="KW-0812">Transmembrane</keyword>
<evidence type="ECO:0000256" key="1">
    <source>
        <dbReference type="SAM" id="Phobius"/>
    </source>
</evidence>
<dbReference type="Gene3D" id="3.40.50.300">
    <property type="entry name" value="P-loop containing nucleotide triphosphate hydrolases"/>
    <property type="match status" value="1"/>
</dbReference>
<feature type="transmembrane region" description="Helical" evidence="1">
    <location>
        <begin position="22"/>
        <end position="40"/>
    </location>
</feature>
<sequence length="364" mass="42131">MKYFYKKKNSDFYESRLVDSPVFWWITTLVITCVGVYAFVKGYSSNFLKNLVMASALSLAGISFWQAYQVKKYLGSFKRFCSYLVNFDLVQRLDTALLNARSKGAMRAETYRVLPKIWLYYENNAFHLKIEKLPGSYSEDLDHLGELISSTLGDRYFLTSKQISRDESWFLFVCSKLEKNLQWTPSSRNFRLEDPYHVRLMADFTLEFEKLPHLAVFGATGSRKTTTLIAILLQELGRSECYFLDGKSEFSALKSFMSDKYFAESEDEILALMNHLLKIMNERKKILAEEVKKRGKMGLTAHDIGLPPVFLFVDEYASVKARCSKSKELDRLMLQALMQFRSLGRCVYASLSVTFNHCFKYADA</sequence>
<feature type="transmembrane region" description="Helical" evidence="1">
    <location>
        <begin position="47"/>
        <end position="68"/>
    </location>
</feature>
<dbReference type="InterPro" id="IPR027417">
    <property type="entry name" value="P-loop_NTPase"/>
</dbReference>
<keyword evidence="2" id="KW-0614">Plasmid</keyword>
<accession>A0A0U2D893</accession>
<dbReference type="SUPFAM" id="SSF52540">
    <property type="entry name" value="P-loop containing nucleoside triphosphate hydrolases"/>
    <property type="match status" value="1"/>
</dbReference>
<dbReference type="RefSeq" id="WP_192963102.1">
    <property type="nucleotide sequence ID" value="NZ_KP984530.1"/>
</dbReference>
<name>A0A0U2D893_9LACO</name>